<keyword evidence="1" id="KW-0812">Transmembrane</keyword>
<feature type="transmembrane region" description="Helical" evidence="1">
    <location>
        <begin position="88"/>
        <end position="110"/>
    </location>
</feature>
<reference evidence="2 3" key="1">
    <citation type="submission" date="2018-06" db="EMBL/GenBank/DDBJ databases">
        <title>Paenibacillus imtechensis sp. nov.</title>
        <authorList>
            <person name="Pinnaka A.K."/>
            <person name="Singh H."/>
            <person name="Kaur M."/>
        </authorList>
    </citation>
    <scope>NUCLEOTIDE SEQUENCE [LARGE SCALE GENOMIC DNA]</scope>
    <source>
        <strain evidence="2 3">SMB1</strain>
    </source>
</reference>
<dbReference type="EMBL" id="QKRB01000044">
    <property type="protein sequence ID" value="PZD95194.1"/>
    <property type="molecule type" value="Genomic_DNA"/>
</dbReference>
<organism evidence="2 3">
    <name type="scientific">Paenibacillus sambharensis</name>
    <dbReference type="NCBI Taxonomy" id="1803190"/>
    <lineage>
        <taxon>Bacteria</taxon>
        <taxon>Bacillati</taxon>
        <taxon>Bacillota</taxon>
        <taxon>Bacilli</taxon>
        <taxon>Bacillales</taxon>
        <taxon>Paenibacillaceae</taxon>
        <taxon>Paenibacillus</taxon>
    </lineage>
</organism>
<gene>
    <name evidence="2" type="ORF">DNH61_11585</name>
</gene>
<feature type="transmembrane region" description="Helical" evidence="1">
    <location>
        <begin position="170"/>
        <end position="189"/>
    </location>
</feature>
<evidence type="ECO:0000313" key="2">
    <source>
        <dbReference type="EMBL" id="PZD95194.1"/>
    </source>
</evidence>
<dbReference type="AlphaFoldDB" id="A0A2W1LL27"/>
<accession>A0A2W1LL27</accession>
<feature type="transmembrane region" description="Helical" evidence="1">
    <location>
        <begin position="130"/>
        <end position="149"/>
    </location>
</feature>
<dbReference type="RefSeq" id="WP_111146823.1">
    <property type="nucleotide sequence ID" value="NZ_QKRB01000044.1"/>
</dbReference>
<protein>
    <submittedName>
        <fullName evidence="2">Uncharacterized protein</fullName>
    </submittedName>
</protein>
<keyword evidence="1" id="KW-1133">Transmembrane helix</keyword>
<name>A0A2W1LL27_9BACL</name>
<dbReference type="Proteomes" id="UP000249522">
    <property type="component" value="Unassembled WGS sequence"/>
</dbReference>
<keyword evidence="1" id="KW-0472">Membrane</keyword>
<proteinExistence type="predicted"/>
<evidence type="ECO:0000256" key="1">
    <source>
        <dbReference type="SAM" id="Phobius"/>
    </source>
</evidence>
<feature type="transmembrane region" description="Helical" evidence="1">
    <location>
        <begin position="55"/>
        <end position="76"/>
    </location>
</feature>
<feature type="transmembrane region" description="Helical" evidence="1">
    <location>
        <begin position="6"/>
        <end position="25"/>
    </location>
</feature>
<keyword evidence="3" id="KW-1185">Reference proteome</keyword>
<dbReference type="OrthoDB" id="2475091at2"/>
<sequence length="239" mass="27069">MDYVIYVLLDCLDTLAVVFLMLAIFQYPIREYLKEITILCLVLGLSSLLNREILGISPVVDLLIHILLLILGLLFLMKVRLYRSVRIVGLGAVGYFAIQTIVVMLSNSLGIVSTELLEISNSWPSRSVQLTSQGVTYLLAYLIVVFDLGRTKYIRPPHDFYMEIGKEARGVFIQSAVTLAILAIGYYIYIEHVEIAAAAAMVNVLFLVIIYLTYRRDKRNELNTPSLRHDFYQDQAGEP</sequence>
<evidence type="ECO:0000313" key="3">
    <source>
        <dbReference type="Proteomes" id="UP000249522"/>
    </source>
</evidence>
<feature type="transmembrane region" description="Helical" evidence="1">
    <location>
        <begin position="195"/>
        <end position="214"/>
    </location>
</feature>
<comment type="caution">
    <text evidence="2">The sequence shown here is derived from an EMBL/GenBank/DDBJ whole genome shotgun (WGS) entry which is preliminary data.</text>
</comment>